<sequence length="72" mass="8665">MKIEFRLFDKTTSSFKIVYFQEWKIDKRQPLFTSNPKKAKEYWHDRLAEEDVNLLKRAESRTAVTLSIKLVT</sequence>
<dbReference type="EMBL" id="BMKI01000015">
    <property type="protein sequence ID" value="GGD03220.1"/>
    <property type="molecule type" value="Genomic_DNA"/>
</dbReference>
<evidence type="ECO:0000313" key="1">
    <source>
        <dbReference type="EMBL" id="GGD03220.1"/>
    </source>
</evidence>
<name>A0ABQ1PSY3_9ENTE</name>
<proteinExistence type="predicted"/>
<accession>A0ABQ1PSY3</accession>
<keyword evidence="2" id="KW-1185">Reference proteome</keyword>
<dbReference type="Proteomes" id="UP000630615">
    <property type="component" value="Unassembled WGS sequence"/>
</dbReference>
<gene>
    <name evidence="1" type="ORF">GCM10011573_35860</name>
</gene>
<organism evidence="1 2">
    <name type="scientific">Enterococcus wangshanyuanii</name>
    <dbReference type="NCBI Taxonomy" id="2005703"/>
    <lineage>
        <taxon>Bacteria</taxon>
        <taxon>Bacillati</taxon>
        <taxon>Bacillota</taxon>
        <taxon>Bacilli</taxon>
        <taxon>Lactobacillales</taxon>
        <taxon>Enterococcaceae</taxon>
        <taxon>Enterococcus</taxon>
    </lineage>
</organism>
<comment type="caution">
    <text evidence="1">The sequence shown here is derived from an EMBL/GenBank/DDBJ whole genome shotgun (WGS) entry which is preliminary data.</text>
</comment>
<protein>
    <submittedName>
        <fullName evidence="1">Uncharacterized protein</fullName>
    </submittedName>
</protein>
<evidence type="ECO:0000313" key="2">
    <source>
        <dbReference type="Proteomes" id="UP000630615"/>
    </source>
</evidence>
<dbReference type="RefSeq" id="WP_088271983.1">
    <property type="nucleotide sequence ID" value="NZ_BMKI01000015.1"/>
</dbReference>
<reference evidence="2" key="1">
    <citation type="journal article" date="2019" name="Int. J. Syst. Evol. Microbiol.">
        <title>The Global Catalogue of Microorganisms (GCM) 10K type strain sequencing project: providing services to taxonomists for standard genome sequencing and annotation.</title>
        <authorList>
            <consortium name="The Broad Institute Genomics Platform"/>
            <consortium name="The Broad Institute Genome Sequencing Center for Infectious Disease"/>
            <person name="Wu L."/>
            <person name="Ma J."/>
        </authorList>
    </citation>
    <scope>NUCLEOTIDE SEQUENCE [LARGE SCALE GENOMIC DNA]</scope>
    <source>
        <strain evidence="2">CGMCC 1.15942</strain>
    </source>
</reference>